<name>A0A9Q5N819_SANBA</name>
<keyword evidence="3" id="KW-1185">Reference proteome</keyword>
<comment type="caution">
    <text evidence="2">The sequence shown here is derived from an EMBL/GenBank/DDBJ whole genome shotgun (WGS) entry which is preliminary data.</text>
</comment>
<evidence type="ECO:0000313" key="3">
    <source>
        <dbReference type="Proteomes" id="UP000757232"/>
    </source>
</evidence>
<dbReference type="EMBL" id="LNZH02000192">
    <property type="protein sequence ID" value="OCB87421.1"/>
    <property type="molecule type" value="Genomic_DNA"/>
</dbReference>
<accession>A0A9Q5N819</accession>
<protein>
    <submittedName>
        <fullName evidence="2">Uncharacterized protein</fullName>
    </submittedName>
</protein>
<proteinExistence type="predicted"/>
<feature type="compositionally biased region" description="Polar residues" evidence="1">
    <location>
        <begin position="138"/>
        <end position="148"/>
    </location>
</feature>
<reference evidence="2" key="1">
    <citation type="submission" date="2016-06" db="EMBL/GenBank/DDBJ databases">
        <title>Draft Genome sequence of the fungus Inonotus baumii.</title>
        <authorList>
            <person name="Zhu H."/>
            <person name="Lin W."/>
        </authorList>
    </citation>
    <scope>NUCLEOTIDE SEQUENCE</scope>
    <source>
        <strain evidence="2">821</strain>
    </source>
</reference>
<evidence type="ECO:0000256" key="1">
    <source>
        <dbReference type="SAM" id="MobiDB-lite"/>
    </source>
</evidence>
<sequence>MLRPNSSVKFLNVAIWFSDELERVGKTREAYKVLCDAIHIYRSRYQRHSDNKSTAALDSDELVERRFLISVFSKLASLSENCEPTAEGKWLSSAVCEMIPLLPVRQGPWEEVYGIIEQFATVDPSFFGVSSCLQSHSNLPTGPTNSQQTEEDSTANLEVSEREHSGQNSFRIKFLRLGKRVLPQVEVTPEDDYLSLPFWCASDVPSAIAIPLKHIGIFAEKHRHFGLAYNAYKFAILISSLRGTEKSDSRLQGWEYGFRALEYRNYRTDFLFRHLDIASNPDDWRYLEHYSVPPVILQSLKRVYEIEKKIAWMARVASVEKLLRTYGETLALAAKHKAIFLEKVGSLDEALKEFQSSIELWGLSKRPTSNQEIRDIQGRIERVKRRIAEGDTSVDDQLHPDILMSWKRVKKRALEAKRSKDGGAAT</sequence>
<dbReference type="Proteomes" id="UP000757232">
    <property type="component" value="Unassembled WGS sequence"/>
</dbReference>
<dbReference type="AlphaFoldDB" id="A0A9Q5N819"/>
<feature type="region of interest" description="Disordered" evidence="1">
    <location>
        <begin position="138"/>
        <end position="164"/>
    </location>
</feature>
<evidence type="ECO:0000313" key="2">
    <source>
        <dbReference type="EMBL" id="OCB87421.1"/>
    </source>
</evidence>
<organism evidence="2 3">
    <name type="scientific">Sanghuangporus baumii</name>
    <name type="common">Phellinus baumii</name>
    <dbReference type="NCBI Taxonomy" id="108892"/>
    <lineage>
        <taxon>Eukaryota</taxon>
        <taxon>Fungi</taxon>
        <taxon>Dikarya</taxon>
        <taxon>Basidiomycota</taxon>
        <taxon>Agaricomycotina</taxon>
        <taxon>Agaricomycetes</taxon>
        <taxon>Hymenochaetales</taxon>
        <taxon>Hymenochaetaceae</taxon>
        <taxon>Sanghuangporus</taxon>
    </lineage>
</organism>
<gene>
    <name evidence="2" type="ORF">A7U60_g5561</name>
</gene>